<dbReference type="Pfam" id="PF24827">
    <property type="entry name" value="AstE_AspA_cat"/>
    <property type="match status" value="1"/>
</dbReference>
<evidence type="ECO:0000259" key="5">
    <source>
        <dbReference type="Pfam" id="PF24827"/>
    </source>
</evidence>
<dbReference type="CDD" id="cd06254">
    <property type="entry name" value="M14_ASTE_ASPA-like"/>
    <property type="match status" value="1"/>
</dbReference>
<dbReference type="PIRSF" id="PIRSF039012">
    <property type="entry name" value="ASP"/>
    <property type="match status" value="1"/>
</dbReference>
<dbReference type="InterPro" id="IPR055438">
    <property type="entry name" value="AstE_AspA_cat"/>
</dbReference>
<proteinExistence type="predicted"/>
<accession>A0A6N3BUZ6</accession>
<organism evidence="6">
    <name type="scientific">Intestinibacter bartlettii</name>
    <dbReference type="NCBI Taxonomy" id="261299"/>
    <lineage>
        <taxon>Bacteria</taxon>
        <taxon>Bacillati</taxon>
        <taxon>Bacillota</taxon>
        <taxon>Clostridia</taxon>
        <taxon>Peptostreptococcales</taxon>
        <taxon>Peptostreptococcaceae</taxon>
        <taxon>Intestinibacter</taxon>
    </lineage>
</organism>
<keyword evidence="2" id="KW-0479">Metal-binding</keyword>
<evidence type="ECO:0000256" key="4">
    <source>
        <dbReference type="ARBA" id="ARBA00022833"/>
    </source>
</evidence>
<dbReference type="SUPFAM" id="SSF53187">
    <property type="entry name" value="Zn-dependent exopeptidases"/>
    <property type="match status" value="1"/>
</dbReference>
<dbReference type="GO" id="GO:0016788">
    <property type="term" value="F:hydrolase activity, acting on ester bonds"/>
    <property type="evidence" value="ECO:0007669"/>
    <property type="project" value="InterPro"/>
</dbReference>
<gene>
    <name evidence="6" type="ORF">IBLFYP30_01701</name>
</gene>
<keyword evidence="4" id="KW-0862">Zinc</keyword>
<evidence type="ECO:0000256" key="2">
    <source>
        <dbReference type="ARBA" id="ARBA00022723"/>
    </source>
</evidence>
<evidence type="ECO:0000256" key="1">
    <source>
        <dbReference type="ARBA" id="ARBA00001947"/>
    </source>
</evidence>
<protein>
    <submittedName>
        <fullName evidence="6">Succinylglutamate desuccinylase / Aspartoacylase family protein</fullName>
    </submittedName>
</protein>
<evidence type="ECO:0000313" key="6">
    <source>
        <dbReference type="EMBL" id="VYU08626.1"/>
    </source>
</evidence>
<dbReference type="AlphaFoldDB" id="A0A6N3BUZ6"/>
<dbReference type="GO" id="GO:0046872">
    <property type="term" value="F:metal ion binding"/>
    <property type="evidence" value="ECO:0007669"/>
    <property type="project" value="UniProtKB-KW"/>
</dbReference>
<dbReference type="InterPro" id="IPR043795">
    <property type="entry name" value="N-alpha-Ac-DABA-like"/>
</dbReference>
<sequence length="325" mass="36058">MKNKVWSLLGYKVDIGEKIQFTMHPYDEKYDIPVTVINGINSGKTIVVSAGIHSGEYPGVAACSILSEQIDPLKVNGRIIILHCINTQGFFSKHERFVPEDGGNMNGIFPGDKEGTISKKLAAFLEENIMNEADFIVDLHSGGGEEPLLPCLFFPVAASEEVNKLSLEVAKATTINHLIASTAKGGFYSYATTKGIPAILLERGAFNKCDRIDYEAFVEDIYLILAYFKVIDKKDRKSSGVKFIWRKTDYITCNQTGLWYSDVEAGMLLKKGDLIGCVKDFYGNILGEYRVTEDCRVMYNHAGLMIQKDGVIGAFGDLRHVEIVD</sequence>
<evidence type="ECO:0000256" key="3">
    <source>
        <dbReference type="ARBA" id="ARBA00022801"/>
    </source>
</evidence>
<dbReference type="Gene3D" id="3.40.630.10">
    <property type="entry name" value="Zn peptidases"/>
    <property type="match status" value="1"/>
</dbReference>
<feature type="domain" description="Succinylglutamate desuccinylase/Aspartoacylase catalytic" evidence="5">
    <location>
        <begin position="43"/>
        <end position="209"/>
    </location>
</feature>
<comment type="cofactor">
    <cofactor evidence="1">
        <name>Zn(2+)</name>
        <dbReference type="ChEBI" id="CHEBI:29105"/>
    </cofactor>
</comment>
<dbReference type="GO" id="GO:0016811">
    <property type="term" value="F:hydrolase activity, acting on carbon-nitrogen (but not peptide) bonds, in linear amides"/>
    <property type="evidence" value="ECO:0007669"/>
    <property type="project" value="InterPro"/>
</dbReference>
<dbReference type="InterPro" id="IPR053138">
    <property type="entry name" value="N-alpha-Ac-DABA_deacetylase"/>
</dbReference>
<dbReference type="PANTHER" id="PTHR37326:SF1">
    <property type="entry name" value="BLL3975 PROTEIN"/>
    <property type="match status" value="1"/>
</dbReference>
<name>A0A6N3BUZ6_9FIRM</name>
<dbReference type="RefSeq" id="WP_156530852.1">
    <property type="nucleotide sequence ID" value="NZ_CACRUE010000026.1"/>
</dbReference>
<dbReference type="PANTHER" id="PTHR37326">
    <property type="entry name" value="BLL3975 PROTEIN"/>
    <property type="match status" value="1"/>
</dbReference>
<keyword evidence="3" id="KW-0378">Hydrolase</keyword>
<reference evidence="6" key="1">
    <citation type="submission" date="2019-11" db="EMBL/GenBank/DDBJ databases">
        <authorList>
            <person name="Feng L."/>
        </authorList>
    </citation>
    <scope>NUCLEOTIDE SEQUENCE</scope>
    <source>
        <strain evidence="6">IbartlettiiLFYP30</strain>
    </source>
</reference>
<dbReference type="EMBL" id="CACRUE010000026">
    <property type="protein sequence ID" value="VYU08626.1"/>
    <property type="molecule type" value="Genomic_DNA"/>
</dbReference>